<protein>
    <submittedName>
        <fullName evidence="4">Serine and arginine rich splicing factor 11</fullName>
    </submittedName>
</protein>
<dbReference type="GO" id="GO:0003723">
    <property type="term" value="F:RNA binding"/>
    <property type="evidence" value="ECO:0007669"/>
    <property type="project" value="UniProtKB-UniRule"/>
</dbReference>
<reference evidence="4" key="2">
    <citation type="submission" date="2025-08" db="UniProtKB">
        <authorList>
            <consortium name="Ensembl"/>
        </authorList>
    </citation>
    <scope>IDENTIFICATION</scope>
</reference>
<evidence type="ECO:0000256" key="2">
    <source>
        <dbReference type="SAM" id="MobiDB-lite"/>
    </source>
</evidence>
<dbReference type="FunFam" id="3.30.70.330:FF:000084">
    <property type="entry name" value="Serine/arginine-rich splicing factor 11 isoform 1"/>
    <property type="match status" value="1"/>
</dbReference>
<feature type="compositionally biased region" description="Basic and acidic residues" evidence="2">
    <location>
        <begin position="374"/>
        <end position="389"/>
    </location>
</feature>
<name>A0A8C0NFY3_CANLF</name>
<dbReference type="AlphaFoldDB" id="A0A8C0NFY3"/>
<evidence type="ECO:0000313" key="5">
    <source>
        <dbReference type="Proteomes" id="UP000694429"/>
    </source>
</evidence>
<feature type="compositionally biased region" description="Gly residues" evidence="2">
    <location>
        <begin position="11"/>
        <end position="26"/>
    </location>
</feature>
<feature type="region of interest" description="Disordered" evidence="2">
    <location>
        <begin position="1"/>
        <end position="28"/>
    </location>
</feature>
<evidence type="ECO:0000313" key="4">
    <source>
        <dbReference type="Ensembl" id="ENSCAFP00030026203.1"/>
    </source>
</evidence>
<proteinExistence type="predicted"/>
<dbReference type="Gene3D" id="3.30.70.330">
    <property type="match status" value="1"/>
</dbReference>
<feature type="compositionally biased region" description="Basic residues" evidence="2">
    <location>
        <begin position="328"/>
        <end position="373"/>
    </location>
</feature>
<dbReference type="SUPFAM" id="SSF54928">
    <property type="entry name" value="RNA-binding domain, RBD"/>
    <property type="match status" value="1"/>
</dbReference>
<dbReference type="Proteomes" id="UP000694429">
    <property type="component" value="Chromosome 6"/>
</dbReference>
<dbReference type="PROSITE" id="PS50102">
    <property type="entry name" value="RRM"/>
    <property type="match status" value="1"/>
</dbReference>
<feature type="compositionally biased region" description="Basic and acidic residues" evidence="2">
    <location>
        <begin position="396"/>
        <end position="413"/>
    </location>
</feature>
<sequence length="513" mass="56495">MSSSSVVPGSAGPGPSGGPGGGGGGTEVIQVTNVSPSASSEQMRTLFGFLGKIDELRLFPPDDSPLPVSSRVCFVKFHDPDSAVVAQHLTNTVFVDRALIVVPYAEGVIPDETKALSLLAPANAVAGLLPGGGLLPTPNPLTQIGAVPLAALGAPTLDPALAALGLPGANLNSQSLAADQLLKLMSTVDPKLNHVAAGLVSPSLKSDTSSKEIEEAMKRVREAQSLISAAIEPDKKEEKRRHSRSRSRSRRRRTPSSSRHRRSRSRSRRRSHSKSRSRRRSKSPRRRRSHSRERGRRSRSTSKTRDKKKEDKEKKRSKTPPKSYSTARRSRSASRERRRRRSRSGTRSPKKPRSPKRKLSRSPSPRRHKKEKKKDKDKERSRDERERSTSKKKKSKDKEKDRERKSESDKDVKVGLQTGLLQALGGARGILPAGLSGKTFTSLFSLAKQVTRDYDEEEQGYDSEKEKKEEKKAAEPSSPKTKECSVEKGPGDALRESKVNGDDHHEEDMDMSD</sequence>
<dbReference type="Pfam" id="PF00076">
    <property type="entry name" value="RRM_1"/>
    <property type="match status" value="1"/>
</dbReference>
<dbReference type="InterPro" id="IPR000504">
    <property type="entry name" value="RRM_dom"/>
</dbReference>
<dbReference type="InterPro" id="IPR035979">
    <property type="entry name" value="RBD_domain_sf"/>
</dbReference>
<dbReference type="InterPro" id="IPR034447">
    <property type="entry name" value="RRM_SRSF11"/>
</dbReference>
<gene>
    <name evidence="4" type="primary">SRSF11</name>
</gene>
<dbReference type="PANTHER" id="PTHR32343">
    <property type="entry name" value="SERINE/ARGININE-RICH SPLICING FACTOR"/>
    <property type="match status" value="1"/>
</dbReference>
<dbReference type="Ensembl" id="ENSCAFT00030030051.1">
    <property type="protein sequence ID" value="ENSCAFP00030026203.1"/>
    <property type="gene ID" value="ENSCAFG00030016284.1"/>
</dbReference>
<dbReference type="SMART" id="SM00360">
    <property type="entry name" value="RRM"/>
    <property type="match status" value="1"/>
</dbReference>
<feature type="domain" description="RRM" evidence="3">
    <location>
        <begin position="27"/>
        <end position="107"/>
    </location>
</feature>
<dbReference type="InterPro" id="IPR012677">
    <property type="entry name" value="Nucleotide-bd_a/b_plait_sf"/>
</dbReference>
<dbReference type="CDD" id="cd12518">
    <property type="entry name" value="RRM_SRSF11"/>
    <property type="match status" value="1"/>
</dbReference>
<feature type="region of interest" description="Disordered" evidence="2">
    <location>
        <begin position="451"/>
        <end position="513"/>
    </location>
</feature>
<evidence type="ECO:0000259" key="3">
    <source>
        <dbReference type="PROSITE" id="PS50102"/>
    </source>
</evidence>
<feature type="compositionally biased region" description="Low complexity" evidence="2">
    <location>
        <begin position="1"/>
        <end position="10"/>
    </location>
</feature>
<dbReference type="PANTHER" id="PTHR32343:SF6">
    <property type="entry name" value="SERINE_ARGININE-RICH SPLICING FACTOR 11"/>
    <property type="match status" value="1"/>
</dbReference>
<feature type="compositionally biased region" description="Basic and acidic residues" evidence="2">
    <location>
        <begin position="462"/>
        <end position="507"/>
    </location>
</feature>
<dbReference type="GO" id="GO:0008380">
    <property type="term" value="P:RNA splicing"/>
    <property type="evidence" value="ECO:0007669"/>
    <property type="project" value="InterPro"/>
</dbReference>
<organism evidence="4 5">
    <name type="scientific">Canis lupus familiaris</name>
    <name type="common">Dog</name>
    <name type="synonym">Canis familiaris</name>
    <dbReference type="NCBI Taxonomy" id="9615"/>
    <lineage>
        <taxon>Eukaryota</taxon>
        <taxon>Metazoa</taxon>
        <taxon>Chordata</taxon>
        <taxon>Craniata</taxon>
        <taxon>Vertebrata</taxon>
        <taxon>Euteleostomi</taxon>
        <taxon>Mammalia</taxon>
        <taxon>Eutheria</taxon>
        <taxon>Laurasiatheria</taxon>
        <taxon>Carnivora</taxon>
        <taxon>Caniformia</taxon>
        <taxon>Canidae</taxon>
        <taxon>Canis</taxon>
    </lineage>
</organism>
<feature type="region of interest" description="Disordered" evidence="2">
    <location>
        <begin position="227"/>
        <end position="414"/>
    </location>
</feature>
<reference evidence="4" key="1">
    <citation type="submission" date="2019-03" db="EMBL/GenBank/DDBJ databases">
        <authorList>
            <person name="Warren W.C."/>
            <person name="Johnson G.S."/>
        </authorList>
    </citation>
    <scope>NUCLEOTIDE SEQUENCE [LARGE SCALE GENOMIC DNA]</scope>
    <source>
        <strain evidence="4">Basenji</strain>
    </source>
</reference>
<feature type="compositionally biased region" description="Basic residues" evidence="2">
    <location>
        <begin position="238"/>
        <end position="302"/>
    </location>
</feature>
<evidence type="ECO:0000256" key="1">
    <source>
        <dbReference type="PROSITE-ProRule" id="PRU00176"/>
    </source>
</evidence>
<keyword evidence="1" id="KW-0694">RNA-binding</keyword>
<feature type="compositionally biased region" description="Basic and acidic residues" evidence="2">
    <location>
        <begin position="303"/>
        <end position="314"/>
    </location>
</feature>
<accession>A0A8C0NFY3</accession>